<dbReference type="PANTHER" id="PTHR43194">
    <property type="entry name" value="HYDROLASE ALPHA/BETA FOLD FAMILY"/>
    <property type="match status" value="1"/>
</dbReference>
<dbReference type="GO" id="GO:0016787">
    <property type="term" value="F:hydrolase activity"/>
    <property type="evidence" value="ECO:0007669"/>
    <property type="project" value="UniProtKB-KW"/>
</dbReference>
<dbReference type="Proteomes" id="UP001210380">
    <property type="component" value="Unassembled WGS sequence"/>
</dbReference>
<protein>
    <submittedName>
        <fullName evidence="2">Alpha/beta fold hydrolase</fullName>
    </submittedName>
</protein>
<feature type="domain" description="AB hydrolase-1" evidence="1">
    <location>
        <begin position="50"/>
        <end position="166"/>
    </location>
</feature>
<keyword evidence="2" id="KW-0808">Transferase</keyword>
<proteinExistence type="predicted"/>
<keyword evidence="2" id="KW-0032">Aminotransferase</keyword>
<reference evidence="2 3" key="1">
    <citation type="submission" date="2022-11" db="EMBL/GenBank/DDBJ databases">
        <title>Draft genome sequence of Saccharopolyspora sp. WRP15-2 isolated from rhizosphere soils of wild rice in Thailand.</title>
        <authorList>
            <person name="Duangmal K."/>
            <person name="Kammanee S."/>
            <person name="Muangham S."/>
        </authorList>
    </citation>
    <scope>NUCLEOTIDE SEQUENCE [LARGE SCALE GENOMIC DNA]</scope>
    <source>
        <strain evidence="2 3">WRP15-2</strain>
    </source>
</reference>
<dbReference type="EMBL" id="JAQGLA010000014">
    <property type="protein sequence ID" value="MDA3626204.1"/>
    <property type="molecule type" value="Genomic_DNA"/>
</dbReference>
<gene>
    <name evidence="2" type="ORF">OU415_12215</name>
</gene>
<organism evidence="2 3">
    <name type="scientific">Saccharopolyspora oryzae</name>
    <dbReference type="NCBI Taxonomy" id="2997343"/>
    <lineage>
        <taxon>Bacteria</taxon>
        <taxon>Bacillati</taxon>
        <taxon>Actinomycetota</taxon>
        <taxon>Actinomycetes</taxon>
        <taxon>Pseudonocardiales</taxon>
        <taxon>Pseudonocardiaceae</taxon>
        <taxon>Saccharopolyspora</taxon>
    </lineage>
</organism>
<name>A0ABT4UWX5_9PSEU</name>
<dbReference type="PRINTS" id="PR00111">
    <property type="entry name" value="ABHYDROLASE"/>
</dbReference>
<comment type="caution">
    <text evidence="2">The sequence shown here is derived from an EMBL/GenBank/DDBJ whole genome shotgun (WGS) entry which is preliminary data.</text>
</comment>
<keyword evidence="3" id="KW-1185">Reference proteome</keyword>
<dbReference type="InterPro" id="IPR029058">
    <property type="entry name" value="AB_hydrolase_fold"/>
</dbReference>
<sequence>MPLVAEGVPPVDLAAKPPPGQHVDVATGWGPVRLHVRETPGPAVTAETAVHLHGLAGSSTNWTDLAAVLSVKLRSIAVDLPGFGHTEPPRGFPCTRQANAEAVIGLLEQLPAPVHLSGNSFGAAVAVEVAVQRPDLIATLTLVSPAMPDLRLDPRRVSDPRIALAMVPVIGARTRRQLAAVTPAERTEQLMRLCFADPDVVPPHRF</sequence>
<dbReference type="InterPro" id="IPR000073">
    <property type="entry name" value="AB_hydrolase_1"/>
</dbReference>
<dbReference type="SUPFAM" id="SSF53474">
    <property type="entry name" value="alpha/beta-Hydrolases"/>
    <property type="match status" value="1"/>
</dbReference>
<evidence type="ECO:0000259" key="1">
    <source>
        <dbReference type="Pfam" id="PF12697"/>
    </source>
</evidence>
<accession>A0ABT4UWX5</accession>
<dbReference type="RefSeq" id="WP_270948789.1">
    <property type="nucleotide sequence ID" value="NZ_JAQGLA010000014.1"/>
</dbReference>
<dbReference type="Pfam" id="PF12697">
    <property type="entry name" value="Abhydrolase_6"/>
    <property type="match status" value="1"/>
</dbReference>
<feature type="non-terminal residue" evidence="2">
    <location>
        <position position="206"/>
    </location>
</feature>
<evidence type="ECO:0000313" key="3">
    <source>
        <dbReference type="Proteomes" id="UP001210380"/>
    </source>
</evidence>
<keyword evidence="2" id="KW-0378">Hydrolase</keyword>
<dbReference type="PANTHER" id="PTHR43194:SF2">
    <property type="entry name" value="PEROXISOMAL MEMBRANE PROTEIN LPX1"/>
    <property type="match status" value="1"/>
</dbReference>
<evidence type="ECO:0000313" key="2">
    <source>
        <dbReference type="EMBL" id="MDA3626204.1"/>
    </source>
</evidence>
<dbReference type="GO" id="GO:0008483">
    <property type="term" value="F:transaminase activity"/>
    <property type="evidence" value="ECO:0007669"/>
    <property type="project" value="UniProtKB-KW"/>
</dbReference>
<dbReference type="Gene3D" id="3.40.50.1820">
    <property type="entry name" value="alpha/beta hydrolase"/>
    <property type="match status" value="1"/>
</dbReference>
<dbReference type="InterPro" id="IPR050228">
    <property type="entry name" value="Carboxylesterase_BioH"/>
</dbReference>